<dbReference type="PANTHER" id="PTHR22789">
    <property type="entry name" value="FUCULOSE PHOSPHATE ALDOLASE"/>
    <property type="match status" value="1"/>
</dbReference>
<protein>
    <submittedName>
        <fullName evidence="4">Aldolase</fullName>
    </submittedName>
</protein>
<dbReference type="InterPro" id="IPR050197">
    <property type="entry name" value="Aldolase_class_II_sugar_metab"/>
</dbReference>
<dbReference type="RefSeq" id="WP_264851148.1">
    <property type="nucleotide sequence ID" value="NZ_BRXR01000001.1"/>
</dbReference>
<dbReference type="InterPro" id="IPR036409">
    <property type="entry name" value="Aldolase_II/adducin_N_sf"/>
</dbReference>
<sequence>MLEELKKKVVEIAQEADRSGLCKHKSGNFSIRDKETGYVVVTPAGIAREKLTYRDICVIDIDANVIEMETGLRPSSEVMMHLEAYKTRPDINSVVHTHSRFATSFAVLKKEIPAVVYEGMSYGGRIPVAPYGRPGTRQLAESVIEPLKLSNAILLESHGVVVVGSDPDDTLLNAHYVEEIAEVYFRALLINGGKEPNVLPQSELQSWAYPSEIKFDKVKRG</sequence>
<proteinExistence type="predicted"/>
<gene>
    <name evidence="4" type="ORF">bsdE14_32340</name>
</gene>
<dbReference type="InterPro" id="IPR001303">
    <property type="entry name" value="Aldolase_II/adducin_N"/>
</dbReference>
<dbReference type="PANTHER" id="PTHR22789:SF0">
    <property type="entry name" value="3-OXO-TETRONATE 4-PHOSPHATE DECARBOXYLASE-RELATED"/>
    <property type="match status" value="1"/>
</dbReference>
<accession>A0ABQ5N9P6</accession>
<dbReference type="Pfam" id="PF00596">
    <property type="entry name" value="Aldolase_II"/>
    <property type="match status" value="1"/>
</dbReference>
<keyword evidence="1" id="KW-0479">Metal-binding</keyword>
<keyword evidence="2" id="KW-0456">Lyase</keyword>
<evidence type="ECO:0000256" key="2">
    <source>
        <dbReference type="ARBA" id="ARBA00023239"/>
    </source>
</evidence>
<dbReference type="Proteomes" id="UP001208567">
    <property type="component" value="Unassembled WGS sequence"/>
</dbReference>
<feature type="domain" description="Class II aldolase/adducin N-terminal" evidence="3">
    <location>
        <begin position="7"/>
        <end position="185"/>
    </location>
</feature>
<dbReference type="SMART" id="SM01007">
    <property type="entry name" value="Aldolase_II"/>
    <property type="match status" value="1"/>
</dbReference>
<reference evidence="4 5" key="1">
    <citation type="journal article" date="2024" name="Int. J. Syst. Evol. Microbiol.">
        <title>Clostridium omnivorum sp. nov., isolated from anoxic soil under the treatment of reductive soil disinfestation.</title>
        <authorList>
            <person name="Ueki A."/>
            <person name="Tonouchi A."/>
            <person name="Kaku N."/>
            <person name="Honma S."/>
            <person name="Ueki K."/>
        </authorList>
    </citation>
    <scope>NUCLEOTIDE SEQUENCE [LARGE SCALE GENOMIC DNA]</scope>
    <source>
        <strain evidence="4 5">E14</strain>
    </source>
</reference>
<dbReference type="EMBL" id="BRXR01000001">
    <property type="protein sequence ID" value="GLC31824.1"/>
    <property type="molecule type" value="Genomic_DNA"/>
</dbReference>
<comment type="caution">
    <text evidence="4">The sequence shown here is derived from an EMBL/GenBank/DDBJ whole genome shotgun (WGS) entry which is preliminary data.</text>
</comment>
<evidence type="ECO:0000256" key="1">
    <source>
        <dbReference type="ARBA" id="ARBA00022723"/>
    </source>
</evidence>
<name>A0ABQ5N9P6_9CLOT</name>
<evidence type="ECO:0000313" key="5">
    <source>
        <dbReference type="Proteomes" id="UP001208567"/>
    </source>
</evidence>
<organism evidence="4 5">
    <name type="scientific">Clostridium omnivorum</name>
    <dbReference type="NCBI Taxonomy" id="1604902"/>
    <lineage>
        <taxon>Bacteria</taxon>
        <taxon>Bacillati</taxon>
        <taxon>Bacillota</taxon>
        <taxon>Clostridia</taxon>
        <taxon>Eubacteriales</taxon>
        <taxon>Clostridiaceae</taxon>
        <taxon>Clostridium</taxon>
    </lineage>
</organism>
<evidence type="ECO:0000313" key="4">
    <source>
        <dbReference type="EMBL" id="GLC31824.1"/>
    </source>
</evidence>
<dbReference type="SUPFAM" id="SSF53639">
    <property type="entry name" value="AraD/HMP-PK domain-like"/>
    <property type="match status" value="1"/>
</dbReference>
<keyword evidence="5" id="KW-1185">Reference proteome</keyword>
<evidence type="ECO:0000259" key="3">
    <source>
        <dbReference type="SMART" id="SM01007"/>
    </source>
</evidence>
<dbReference type="Gene3D" id="3.40.225.10">
    <property type="entry name" value="Class II aldolase/adducin N-terminal domain"/>
    <property type="match status" value="1"/>
</dbReference>